<dbReference type="NCBIfam" id="TIGR01560">
    <property type="entry name" value="put_DNA_pack"/>
    <property type="match status" value="1"/>
</dbReference>
<dbReference type="RefSeq" id="WP_005976814.1">
    <property type="nucleotide sequence ID" value="NZ_BAABXY010000001.1"/>
</dbReference>
<dbReference type="InterPro" id="IPR021146">
    <property type="entry name" value="Phage_gp6-like_head-tail"/>
</dbReference>
<dbReference type="EMBL" id="LS483487">
    <property type="protein sequence ID" value="SQJ00992.1"/>
    <property type="molecule type" value="Genomic_DNA"/>
</dbReference>
<reference evidence="1 2" key="1">
    <citation type="submission" date="2018-06" db="EMBL/GenBank/DDBJ databases">
        <authorList>
            <consortium name="Pathogen Informatics"/>
            <person name="Doyle S."/>
        </authorList>
    </citation>
    <scope>NUCLEOTIDE SEQUENCE [LARGE SCALE GENOMIC DNA]</scope>
    <source>
        <strain evidence="1 2">NCTC12112</strain>
    </source>
</reference>
<dbReference type="CDD" id="cd08054">
    <property type="entry name" value="gp6"/>
    <property type="match status" value="1"/>
</dbReference>
<gene>
    <name evidence="1" type="ORF">NCTC12112_01040</name>
</gene>
<dbReference type="Gene3D" id="1.10.3230.30">
    <property type="entry name" value="Phage gp6-like head-tail connector protein"/>
    <property type="match status" value="1"/>
</dbReference>
<dbReference type="GeneID" id="78455611"/>
<sequence>MRVLTLEEAKQYLRVDSDEDDTLISLLIDYSKEEIEDSTGVKFDEENGNSNTYILAQMLILADRYENRSSNDTEFKPNNALSCIYTRLKTEVV</sequence>
<dbReference type="AlphaFoldDB" id="A0AAX2JAC7"/>
<organism evidence="1 2">
    <name type="scientific">Fusobacterium ulcerans</name>
    <dbReference type="NCBI Taxonomy" id="861"/>
    <lineage>
        <taxon>Bacteria</taxon>
        <taxon>Fusobacteriati</taxon>
        <taxon>Fusobacteriota</taxon>
        <taxon>Fusobacteriia</taxon>
        <taxon>Fusobacteriales</taxon>
        <taxon>Fusobacteriaceae</taxon>
        <taxon>Fusobacterium</taxon>
    </lineage>
</organism>
<dbReference type="Pfam" id="PF05135">
    <property type="entry name" value="Phage_connect_1"/>
    <property type="match status" value="1"/>
</dbReference>
<dbReference type="KEGG" id="ful:C4N20_12370"/>
<accession>A0AAX2JAC7</accession>
<evidence type="ECO:0000313" key="1">
    <source>
        <dbReference type="EMBL" id="SQJ00992.1"/>
    </source>
</evidence>
<dbReference type="InterPro" id="IPR006450">
    <property type="entry name" value="Phage_HK97_gp6-like"/>
</dbReference>
<protein>
    <submittedName>
        <fullName evidence="1">Uncharacterized phage protein (Possible DNA packaging)</fullName>
    </submittedName>
</protein>
<name>A0AAX2JAC7_9FUSO</name>
<dbReference type="Proteomes" id="UP000249008">
    <property type="component" value="Chromosome 1"/>
</dbReference>
<proteinExistence type="predicted"/>
<evidence type="ECO:0000313" key="2">
    <source>
        <dbReference type="Proteomes" id="UP000249008"/>
    </source>
</evidence>